<organism evidence="1 2">
    <name type="scientific">Bowmanella dokdonensis</name>
    <dbReference type="NCBI Taxonomy" id="751969"/>
    <lineage>
        <taxon>Bacteria</taxon>
        <taxon>Pseudomonadati</taxon>
        <taxon>Pseudomonadota</taxon>
        <taxon>Gammaproteobacteria</taxon>
        <taxon>Alteromonadales</taxon>
        <taxon>Alteromonadaceae</taxon>
        <taxon>Bowmanella</taxon>
    </lineage>
</organism>
<evidence type="ECO:0000313" key="2">
    <source>
        <dbReference type="Proteomes" id="UP000664654"/>
    </source>
</evidence>
<name>A0A939DQS3_9ALTE</name>
<comment type="caution">
    <text evidence="1">The sequence shown here is derived from an EMBL/GenBank/DDBJ whole genome shotgun (WGS) entry which is preliminary data.</text>
</comment>
<dbReference type="Proteomes" id="UP000664654">
    <property type="component" value="Unassembled WGS sequence"/>
</dbReference>
<dbReference type="AlphaFoldDB" id="A0A939DQS3"/>
<protein>
    <submittedName>
        <fullName evidence="1">Uncharacterized protein</fullName>
    </submittedName>
</protein>
<dbReference type="EMBL" id="JAFKCV010000012">
    <property type="protein sequence ID" value="MBN7826958.1"/>
    <property type="molecule type" value="Genomic_DNA"/>
</dbReference>
<reference evidence="1" key="1">
    <citation type="submission" date="2021-03" db="EMBL/GenBank/DDBJ databases">
        <title>novel species isolated from a fishpond in China.</title>
        <authorList>
            <person name="Lu H."/>
            <person name="Cai Z."/>
        </authorList>
    </citation>
    <scope>NUCLEOTIDE SEQUENCE</scope>
    <source>
        <strain evidence="1">JCM 30855</strain>
    </source>
</reference>
<evidence type="ECO:0000313" key="1">
    <source>
        <dbReference type="EMBL" id="MBN7826958.1"/>
    </source>
</evidence>
<accession>A0A939DQS3</accession>
<dbReference type="RefSeq" id="WP_206575070.1">
    <property type="nucleotide sequence ID" value="NZ_JAFKCV010000012.1"/>
</dbReference>
<sequence>MITRKRWTEIMRVSGMDEEAMKNWHRHFELMEPDAHQEFLELLQIPEEEIEQIRQWAKHQP</sequence>
<proteinExistence type="predicted"/>
<keyword evidence="2" id="KW-1185">Reference proteome</keyword>
<gene>
    <name evidence="1" type="ORF">J0A66_17120</name>
</gene>